<organism evidence="2 3">
    <name type="scientific">Rhodovibrio sodomensis</name>
    <dbReference type="NCBI Taxonomy" id="1088"/>
    <lineage>
        <taxon>Bacteria</taxon>
        <taxon>Pseudomonadati</taxon>
        <taxon>Pseudomonadota</taxon>
        <taxon>Alphaproteobacteria</taxon>
        <taxon>Rhodospirillales</taxon>
        <taxon>Rhodovibrionaceae</taxon>
        <taxon>Rhodovibrio</taxon>
    </lineage>
</organism>
<sequence length="149" mass="16789">MEDALEGDGPYFAVVAWSVHEDNLHLTPEGEWTPDHERAARFEDGSAAVGFGRRSDPPKPVDDPELDFDETLWRVEVHRCGWEVVAHAPGPRSGRAWFWTGRQWGGIDYAVVWSSRARAEAVLALLPDPPRQDCQVRVGWGSTPSEWRV</sequence>
<keyword evidence="3" id="KW-1185">Reference proteome</keyword>
<evidence type="ECO:0000313" key="3">
    <source>
        <dbReference type="Proteomes" id="UP001296873"/>
    </source>
</evidence>
<feature type="compositionally biased region" description="Basic and acidic residues" evidence="1">
    <location>
        <begin position="53"/>
        <end position="62"/>
    </location>
</feature>
<dbReference type="RefSeq" id="WP_200342172.1">
    <property type="nucleotide sequence ID" value="NZ_NRRL01000063.1"/>
</dbReference>
<proteinExistence type="predicted"/>
<evidence type="ECO:0000256" key="1">
    <source>
        <dbReference type="SAM" id="MobiDB-lite"/>
    </source>
</evidence>
<evidence type="ECO:0008006" key="4">
    <source>
        <dbReference type="Google" id="ProtNLM"/>
    </source>
</evidence>
<name>A0ABS1DI99_9PROT</name>
<feature type="region of interest" description="Disordered" evidence="1">
    <location>
        <begin position="43"/>
        <end position="65"/>
    </location>
</feature>
<evidence type="ECO:0000313" key="2">
    <source>
        <dbReference type="EMBL" id="MBK1669827.1"/>
    </source>
</evidence>
<comment type="caution">
    <text evidence="2">The sequence shown here is derived from an EMBL/GenBank/DDBJ whole genome shotgun (WGS) entry which is preliminary data.</text>
</comment>
<reference evidence="2 3" key="1">
    <citation type="journal article" date="2020" name="Microorganisms">
        <title>Osmotic Adaptation and Compatible Solute Biosynthesis of Phototrophic Bacteria as Revealed from Genome Analyses.</title>
        <authorList>
            <person name="Imhoff J.F."/>
            <person name="Rahn T."/>
            <person name="Kunzel S."/>
            <person name="Keller A."/>
            <person name="Neulinger S.C."/>
        </authorList>
    </citation>
    <scope>NUCLEOTIDE SEQUENCE [LARGE SCALE GENOMIC DNA]</scope>
    <source>
        <strain evidence="2 3">DSM 9895</strain>
    </source>
</reference>
<dbReference type="Proteomes" id="UP001296873">
    <property type="component" value="Unassembled WGS sequence"/>
</dbReference>
<gene>
    <name evidence="2" type="ORF">CKO28_17465</name>
</gene>
<accession>A0ABS1DI99</accession>
<protein>
    <recommendedName>
        <fullName evidence="4">DUF2169 domain-containing protein</fullName>
    </recommendedName>
</protein>
<dbReference type="EMBL" id="NRRL01000063">
    <property type="protein sequence ID" value="MBK1669827.1"/>
    <property type="molecule type" value="Genomic_DNA"/>
</dbReference>